<dbReference type="InterPro" id="IPR002156">
    <property type="entry name" value="RNaseH_domain"/>
</dbReference>
<dbReference type="Pfam" id="PF13456">
    <property type="entry name" value="RVT_3"/>
    <property type="match status" value="1"/>
</dbReference>
<dbReference type="EMBL" id="BMNM01000006">
    <property type="protein sequence ID" value="GGI80295.1"/>
    <property type="molecule type" value="Genomic_DNA"/>
</dbReference>
<dbReference type="InterPro" id="IPR036397">
    <property type="entry name" value="RNaseH_sf"/>
</dbReference>
<evidence type="ECO:0000313" key="3">
    <source>
        <dbReference type="EMBL" id="GGI80295.1"/>
    </source>
</evidence>
<accession>A0A830E2H7</accession>
<dbReference type="CDD" id="cd09279">
    <property type="entry name" value="RNase_HI_like"/>
    <property type="match status" value="1"/>
</dbReference>
<dbReference type="InterPro" id="IPR012337">
    <property type="entry name" value="RNaseH-like_sf"/>
</dbReference>
<dbReference type="OrthoDB" id="52651at2157"/>
<name>A0A830E2H7_9CREN</name>
<proteinExistence type="predicted"/>
<dbReference type="Gene3D" id="3.30.420.10">
    <property type="entry name" value="Ribonuclease H-like superfamily/Ribonuclease H"/>
    <property type="match status" value="1"/>
</dbReference>
<dbReference type="GO" id="GO:0003676">
    <property type="term" value="F:nucleic acid binding"/>
    <property type="evidence" value="ECO:0007669"/>
    <property type="project" value="InterPro"/>
</dbReference>
<dbReference type="EMBL" id="AP026830">
    <property type="protein sequence ID" value="BDR91035.1"/>
    <property type="molecule type" value="Genomic_DNA"/>
</dbReference>
<dbReference type="RefSeq" id="WP_188603504.1">
    <property type="nucleotide sequence ID" value="NZ_AP026830.1"/>
</dbReference>
<dbReference type="GO" id="GO:0004523">
    <property type="term" value="F:RNA-DNA hybrid ribonuclease activity"/>
    <property type="evidence" value="ECO:0007669"/>
    <property type="project" value="InterPro"/>
</dbReference>
<dbReference type="PANTHER" id="PTHR46387:SF2">
    <property type="entry name" value="RIBONUCLEASE HI"/>
    <property type="match status" value="1"/>
</dbReference>
<dbReference type="InterPro" id="IPR053576">
    <property type="entry name" value="RNase_HI-like"/>
</dbReference>
<dbReference type="GeneID" id="76205682"/>
<reference evidence="2" key="4">
    <citation type="journal article" date="2023" name="Microbiol. Resour. Announc.">
        <title>Complete Genome Sequence of Vulcanisaeta souniana Strain IC-059, a Hyperthermophilic Archaeon Isolated from Hot Spring Water in Japan.</title>
        <authorList>
            <person name="Kato S."/>
            <person name="Itoh T."/>
            <person name="Wu L."/>
            <person name="Ma J."/>
            <person name="Ohkuma M."/>
        </authorList>
    </citation>
    <scope>NUCLEOTIDE SEQUENCE</scope>
    <source>
        <strain evidence="2">JCM 11219</strain>
    </source>
</reference>
<dbReference type="NCBIfam" id="NF041175">
    <property type="entry name" value="RNAseHI_Thmprot"/>
    <property type="match status" value="1"/>
</dbReference>
<evidence type="ECO:0000313" key="2">
    <source>
        <dbReference type="EMBL" id="BDR91035.1"/>
    </source>
</evidence>
<dbReference type="Proteomes" id="UP000657075">
    <property type="component" value="Unassembled WGS sequence"/>
</dbReference>
<organism evidence="3 4">
    <name type="scientific">Vulcanisaeta souniana JCM 11219</name>
    <dbReference type="NCBI Taxonomy" id="1293586"/>
    <lineage>
        <taxon>Archaea</taxon>
        <taxon>Thermoproteota</taxon>
        <taxon>Thermoprotei</taxon>
        <taxon>Thermoproteales</taxon>
        <taxon>Thermoproteaceae</taxon>
        <taxon>Vulcanisaeta</taxon>
    </lineage>
</organism>
<dbReference type="PANTHER" id="PTHR46387">
    <property type="entry name" value="POLYNUCLEOTIDYL TRANSFERASE, RIBONUCLEASE H-LIKE SUPERFAMILY PROTEIN"/>
    <property type="match status" value="1"/>
</dbReference>
<protein>
    <submittedName>
        <fullName evidence="3">Ribonuclease H</fullName>
    </submittedName>
</protein>
<reference evidence="3" key="1">
    <citation type="journal article" date="2014" name="Int. J. Syst. Evol. Microbiol.">
        <title>Complete genome sequence of Corynebacterium casei LMG S-19264T (=DSM 44701T), isolated from a smear-ripened cheese.</title>
        <authorList>
            <consortium name="US DOE Joint Genome Institute (JGI-PGF)"/>
            <person name="Walter F."/>
            <person name="Albersmeier A."/>
            <person name="Kalinowski J."/>
            <person name="Ruckert C."/>
        </authorList>
    </citation>
    <scope>NUCLEOTIDE SEQUENCE</scope>
    <source>
        <strain evidence="3">JCM 11219</strain>
    </source>
</reference>
<gene>
    <name evidence="3" type="ORF">GCM10007112_16430</name>
    <name evidence="2" type="ORF">Vsou_01280</name>
</gene>
<dbReference type="AlphaFoldDB" id="A0A830E2H7"/>
<keyword evidence="5" id="KW-1185">Reference proteome</keyword>
<feature type="domain" description="RNase H type-1" evidence="1">
    <location>
        <begin position="1"/>
        <end position="140"/>
    </location>
</feature>
<reference evidence="5" key="3">
    <citation type="submission" date="2022-09" db="EMBL/GenBank/DDBJ databases">
        <title>Complete genome sequence of Vulcanisaeta souniana.</title>
        <authorList>
            <person name="Kato S."/>
            <person name="Itoh T."/>
            <person name="Ohkuma M."/>
        </authorList>
    </citation>
    <scope>NUCLEOTIDE SEQUENCE [LARGE SCALE GENOMIC DNA]</scope>
    <source>
        <strain evidence="5">JCM 11219</strain>
    </source>
</reference>
<dbReference type="PROSITE" id="PS50879">
    <property type="entry name" value="RNASE_H_1"/>
    <property type="match status" value="1"/>
</dbReference>
<sequence>MPVVYFDGACEPRNPGGVGTYGFVVYGGNGNVVHEDYGIACEPSPNCTNNVAEYTGLIRALEWLVGHGFSNSRLIVHGDSQLVIRQLMGVYSVRAEHLKPLHNKALELLRNFDAKLEWVPREENARADELSKKAYIEYLDNHPELVEALSQYFATEKQLASLKELGIEPYKYMSKMEANRLIRKLLKS</sequence>
<evidence type="ECO:0000313" key="5">
    <source>
        <dbReference type="Proteomes" id="UP001060771"/>
    </source>
</evidence>
<evidence type="ECO:0000313" key="4">
    <source>
        <dbReference type="Proteomes" id="UP000657075"/>
    </source>
</evidence>
<dbReference type="Proteomes" id="UP001060771">
    <property type="component" value="Chromosome"/>
</dbReference>
<reference evidence="3" key="2">
    <citation type="submission" date="2020-09" db="EMBL/GenBank/DDBJ databases">
        <authorList>
            <person name="Sun Q."/>
            <person name="Ohkuma M."/>
        </authorList>
    </citation>
    <scope>NUCLEOTIDE SEQUENCE</scope>
    <source>
        <strain evidence="3">JCM 11219</strain>
    </source>
</reference>
<dbReference type="SUPFAM" id="SSF53098">
    <property type="entry name" value="Ribonuclease H-like"/>
    <property type="match status" value="1"/>
</dbReference>
<evidence type="ECO:0000259" key="1">
    <source>
        <dbReference type="PROSITE" id="PS50879"/>
    </source>
</evidence>